<dbReference type="PANTHER" id="PTHR21716">
    <property type="entry name" value="TRANSMEMBRANE PROTEIN"/>
    <property type="match status" value="1"/>
</dbReference>
<feature type="transmembrane region" description="Helical" evidence="8">
    <location>
        <begin position="161"/>
        <end position="183"/>
    </location>
</feature>
<keyword evidence="3" id="KW-0813">Transport</keyword>
<feature type="transmembrane region" description="Helical" evidence="8">
    <location>
        <begin position="20"/>
        <end position="38"/>
    </location>
</feature>
<keyword evidence="4" id="KW-1003">Cell membrane</keyword>
<comment type="subcellular location">
    <subcellularLocation>
        <location evidence="1">Cell membrane</location>
        <topology evidence="1">Multi-pass membrane protein</topology>
    </subcellularLocation>
</comment>
<dbReference type="EMBL" id="FNKO01000002">
    <property type="protein sequence ID" value="SDR04214.1"/>
    <property type="molecule type" value="Genomic_DNA"/>
</dbReference>
<comment type="similarity">
    <text evidence="2">Belongs to the autoinducer-2 exporter (AI-2E) (TC 2.A.86) family.</text>
</comment>
<proteinExistence type="inferred from homology"/>
<keyword evidence="7 8" id="KW-0472">Membrane</keyword>
<dbReference type="Proteomes" id="UP000199301">
    <property type="component" value="Unassembled WGS sequence"/>
</dbReference>
<reference evidence="10" key="1">
    <citation type="submission" date="2016-10" db="EMBL/GenBank/DDBJ databases">
        <authorList>
            <person name="Varghese N."/>
            <person name="Submissions S."/>
        </authorList>
    </citation>
    <scope>NUCLEOTIDE SEQUENCE [LARGE SCALE GENOMIC DNA]</scope>
    <source>
        <strain evidence="10">DSM 45459</strain>
    </source>
</reference>
<evidence type="ECO:0000256" key="7">
    <source>
        <dbReference type="ARBA" id="ARBA00023136"/>
    </source>
</evidence>
<name>A0A1H1FTE2_9ACTN</name>
<feature type="transmembrane region" description="Helical" evidence="8">
    <location>
        <begin position="77"/>
        <end position="103"/>
    </location>
</feature>
<feature type="transmembrane region" description="Helical" evidence="8">
    <location>
        <begin position="316"/>
        <end position="341"/>
    </location>
</feature>
<evidence type="ECO:0000256" key="5">
    <source>
        <dbReference type="ARBA" id="ARBA00022692"/>
    </source>
</evidence>
<feature type="transmembrane region" description="Helical" evidence="8">
    <location>
        <begin position="223"/>
        <end position="245"/>
    </location>
</feature>
<dbReference type="GO" id="GO:0055085">
    <property type="term" value="P:transmembrane transport"/>
    <property type="evidence" value="ECO:0007669"/>
    <property type="project" value="TreeGrafter"/>
</dbReference>
<protein>
    <submittedName>
        <fullName evidence="9">Predicted PurR-regulated permease PerM</fullName>
    </submittedName>
</protein>
<evidence type="ECO:0000313" key="10">
    <source>
        <dbReference type="Proteomes" id="UP000199301"/>
    </source>
</evidence>
<dbReference type="InterPro" id="IPR002549">
    <property type="entry name" value="AI-2E-like"/>
</dbReference>
<feature type="transmembrane region" description="Helical" evidence="8">
    <location>
        <begin position="251"/>
        <end position="273"/>
    </location>
</feature>
<keyword evidence="6 8" id="KW-1133">Transmembrane helix</keyword>
<evidence type="ECO:0000256" key="6">
    <source>
        <dbReference type="ARBA" id="ARBA00022989"/>
    </source>
</evidence>
<organism evidence="9 10">
    <name type="scientific">Actinopolyspora saharensis</name>
    <dbReference type="NCBI Taxonomy" id="995062"/>
    <lineage>
        <taxon>Bacteria</taxon>
        <taxon>Bacillati</taxon>
        <taxon>Actinomycetota</taxon>
        <taxon>Actinomycetes</taxon>
        <taxon>Actinopolysporales</taxon>
        <taxon>Actinopolysporaceae</taxon>
        <taxon>Actinopolyspora</taxon>
    </lineage>
</organism>
<accession>A0A1H1FTE2</accession>
<keyword evidence="5 8" id="KW-0812">Transmembrane</keyword>
<evidence type="ECO:0000256" key="4">
    <source>
        <dbReference type="ARBA" id="ARBA00022475"/>
    </source>
</evidence>
<dbReference type="AlphaFoldDB" id="A0A1H1FTE2"/>
<dbReference type="STRING" id="995062.SAMN04489718_3226"/>
<feature type="transmembrane region" description="Helical" evidence="8">
    <location>
        <begin position="280"/>
        <end position="296"/>
    </location>
</feature>
<evidence type="ECO:0000313" key="9">
    <source>
        <dbReference type="EMBL" id="SDR04214.1"/>
    </source>
</evidence>
<keyword evidence="10" id="KW-1185">Reference proteome</keyword>
<evidence type="ECO:0000256" key="1">
    <source>
        <dbReference type="ARBA" id="ARBA00004651"/>
    </source>
</evidence>
<evidence type="ECO:0000256" key="8">
    <source>
        <dbReference type="SAM" id="Phobius"/>
    </source>
</evidence>
<dbReference type="Pfam" id="PF01594">
    <property type="entry name" value="AI-2E_transport"/>
    <property type="match status" value="1"/>
</dbReference>
<feature type="transmembrane region" description="Helical" evidence="8">
    <location>
        <begin position="44"/>
        <end position="65"/>
    </location>
</feature>
<dbReference type="GO" id="GO:0005886">
    <property type="term" value="C:plasma membrane"/>
    <property type="evidence" value="ECO:0007669"/>
    <property type="project" value="UniProtKB-SubCell"/>
</dbReference>
<evidence type="ECO:0000256" key="2">
    <source>
        <dbReference type="ARBA" id="ARBA00009773"/>
    </source>
</evidence>
<gene>
    <name evidence="9" type="ORF">SAMN04489718_3226</name>
</gene>
<sequence length="362" mass="38189">MTGSSGDDNRTGAERGFSLVATWSMRWLLIALALWALFEAGKQVTGILVPVAIAILLAALLGPVVRQLRGWGWPRWLAAVTVLLGGLALVGGVVGFVVMSFLAGLPDLLRQLTTVVRSLHEWAVHGPLGLAPERIGWLQQEALGWLQQNQQQLTQGVMSTVFTLGSLLTSALLVVFSLVFFLYEGERLWRRTCGVLPERHRERVAGAGRDVFRSLTAYTRATTVVAIADAIGIGIGLFALGVPLAGPLTALVFLGGFLPVLGALVSGVIAVLITLVTKGLVTAVIVLAIVVVVQQLEGNVLQPWLVGDAARVHPLVVVLAVTAGGLVTGVIGALLAVPVVITVRCVFLALVPHEESEQQSSG</sequence>
<evidence type="ECO:0000256" key="3">
    <source>
        <dbReference type="ARBA" id="ARBA00022448"/>
    </source>
</evidence>
<dbReference type="PANTHER" id="PTHR21716:SF53">
    <property type="entry name" value="PERMEASE PERM-RELATED"/>
    <property type="match status" value="1"/>
</dbReference>